<dbReference type="PANTHER" id="PTHR24072">
    <property type="entry name" value="RHO FAMILY GTPASE"/>
    <property type="match status" value="1"/>
</dbReference>
<keyword evidence="8" id="KW-0449">Lipoprotein</keyword>
<protein>
    <submittedName>
        <fullName evidence="10">Uncharacterized protein</fullName>
    </submittedName>
</protein>
<keyword evidence="9" id="KW-0636">Prenylation</keyword>
<dbReference type="OMA" id="YPFTDVF"/>
<keyword evidence="4" id="KW-0488">Methylation</keyword>
<evidence type="ECO:0000256" key="3">
    <source>
        <dbReference type="ARBA" id="ARBA00022475"/>
    </source>
</evidence>
<dbReference type="CDD" id="cd00157">
    <property type="entry name" value="Rho"/>
    <property type="match status" value="1"/>
</dbReference>
<evidence type="ECO:0000256" key="5">
    <source>
        <dbReference type="ARBA" id="ARBA00022741"/>
    </source>
</evidence>
<dbReference type="Pfam" id="PF00071">
    <property type="entry name" value="Ras"/>
    <property type="match status" value="1"/>
</dbReference>
<evidence type="ECO:0000313" key="11">
    <source>
        <dbReference type="Proteomes" id="UP000594260"/>
    </source>
</evidence>
<dbReference type="GO" id="GO:0007264">
    <property type="term" value="P:small GTPase-mediated signal transduction"/>
    <property type="evidence" value="ECO:0007669"/>
    <property type="project" value="InterPro"/>
</dbReference>
<dbReference type="NCBIfam" id="TIGR00231">
    <property type="entry name" value="small_GTP"/>
    <property type="match status" value="1"/>
</dbReference>
<dbReference type="InterPro" id="IPR027417">
    <property type="entry name" value="P-loop_NTPase"/>
</dbReference>
<evidence type="ECO:0000256" key="6">
    <source>
        <dbReference type="ARBA" id="ARBA00023134"/>
    </source>
</evidence>
<dbReference type="KEGG" id="vde:111252944"/>
<dbReference type="PROSITE" id="PS51419">
    <property type="entry name" value="RAB"/>
    <property type="match status" value="1"/>
</dbReference>
<keyword evidence="7" id="KW-0472">Membrane</keyword>
<dbReference type="GO" id="GO:0003924">
    <property type="term" value="F:GTPase activity"/>
    <property type="evidence" value="ECO:0007669"/>
    <property type="project" value="InterPro"/>
</dbReference>
<evidence type="ECO:0000313" key="10">
    <source>
        <dbReference type="EnsemblMetazoa" id="XP_022667364"/>
    </source>
</evidence>
<dbReference type="GO" id="GO:0035006">
    <property type="term" value="P:melanization defense response"/>
    <property type="evidence" value="ECO:0007669"/>
    <property type="project" value="UniProtKB-ARBA"/>
</dbReference>
<dbReference type="SMART" id="SM00173">
    <property type="entry name" value="RAS"/>
    <property type="match status" value="1"/>
</dbReference>
<proteinExistence type="inferred from homology"/>
<evidence type="ECO:0000256" key="2">
    <source>
        <dbReference type="ARBA" id="ARBA00010142"/>
    </source>
</evidence>
<dbReference type="GO" id="GO:0005525">
    <property type="term" value="F:GTP binding"/>
    <property type="evidence" value="ECO:0007669"/>
    <property type="project" value="UniProtKB-KW"/>
</dbReference>
<dbReference type="InterPro" id="IPR005225">
    <property type="entry name" value="Small_GTP-bd"/>
</dbReference>
<dbReference type="PROSITE" id="PS51421">
    <property type="entry name" value="RAS"/>
    <property type="match status" value="1"/>
</dbReference>
<accession>A0A7M7KQT9</accession>
<dbReference type="SMART" id="SM00175">
    <property type="entry name" value="RAB"/>
    <property type="match status" value="1"/>
</dbReference>
<dbReference type="GO" id="GO:0005886">
    <property type="term" value="C:plasma membrane"/>
    <property type="evidence" value="ECO:0007669"/>
    <property type="project" value="UniProtKB-SubCell"/>
</dbReference>
<dbReference type="SMART" id="SM00174">
    <property type="entry name" value="RHO"/>
    <property type="match status" value="1"/>
</dbReference>
<dbReference type="GeneID" id="111252944"/>
<sequence>MTPGESNMRPLKIVVVGDGTVGKTCLLITYKTNQFPDGPYIPTVFDNYAGSHQLPQGVINVNLWDTAGQEDYERLRPLSYPGTDVFILCFSVSSKASHDNIIHKWYPEIRHHCSEVPFVLVGTKADLRRTDFHRSTESLNLHRPQNSEFVSKRTAKQTARKLGARCYLECSSKELQGVREVFEEAILAVLSPRPKRIVRCTLL</sequence>
<keyword evidence="6" id="KW-0342">GTP-binding</keyword>
<comment type="similarity">
    <text evidence="2">Belongs to the small GTPase superfamily. Rho family.</text>
</comment>
<organism evidence="10 11">
    <name type="scientific">Varroa destructor</name>
    <name type="common">Honeybee mite</name>
    <dbReference type="NCBI Taxonomy" id="109461"/>
    <lineage>
        <taxon>Eukaryota</taxon>
        <taxon>Metazoa</taxon>
        <taxon>Ecdysozoa</taxon>
        <taxon>Arthropoda</taxon>
        <taxon>Chelicerata</taxon>
        <taxon>Arachnida</taxon>
        <taxon>Acari</taxon>
        <taxon>Parasitiformes</taxon>
        <taxon>Mesostigmata</taxon>
        <taxon>Gamasina</taxon>
        <taxon>Dermanyssoidea</taxon>
        <taxon>Varroidae</taxon>
        <taxon>Varroa</taxon>
    </lineage>
</organism>
<comment type="subcellular location">
    <subcellularLocation>
        <location evidence="1">Cell membrane</location>
        <topology evidence="1">Lipid-anchor</topology>
        <orientation evidence="1">Cytoplasmic side</orientation>
    </subcellularLocation>
</comment>
<dbReference type="GO" id="GO:0022412">
    <property type="term" value="P:cellular process involved in reproduction in multicellular organism"/>
    <property type="evidence" value="ECO:0007669"/>
    <property type="project" value="UniProtKB-ARBA"/>
</dbReference>
<keyword evidence="11" id="KW-1185">Reference proteome</keyword>
<keyword evidence="3" id="KW-1003">Cell membrane</keyword>
<dbReference type="SUPFAM" id="SSF52540">
    <property type="entry name" value="P-loop containing nucleoside triphosphate hydrolases"/>
    <property type="match status" value="1"/>
</dbReference>
<dbReference type="GO" id="GO:0001667">
    <property type="term" value="P:ameboidal-type cell migration"/>
    <property type="evidence" value="ECO:0007669"/>
    <property type="project" value="UniProtKB-ARBA"/>
</dbReference>
<dbReference type="Gene3D" id="3.40.50.300">
    <property type="entry name" value="P-loop containing nucleotide triphosphate hydrolases"/>
    <property type="match status" value="1"/>
</dbReference>
<dbReference type="Proteomes" id="UP000594260">
    <property type="component" value="Unplaced"/>
</dbReference>
<evidence type="ECO:0000256" key="7">
    <source>
        <dbReference type="ARBA" id="ARBA00023136"/>
    </source>
</evidence>
<dbReference type="FunFam" id="3.40.50.300:FF:000983">
    <property type="entry name" value="Rho family GTPase"/>
    <property type="match status" value="1"/>
</dbReference>
<dbReference type="InParanoid" id="A0A7M7KQT9"/>
<dbReference type="GO" id="GO:0003006">
    <property type="term" value="P:developmental process involved in reproduction"/>
    <property type="evidence" value="ECO:0007669"/>
    <property type="project" value="UniProtKB-ARBA"/>
</dbReference>
<dbReference type="GO" id="GO:0035099">
    <property type="term" value="P:hemocyte migration"/>
    <property type="evidence" value="ECO:0007669"/>
    <property type="project" value="UniProtKB-ARBA"/>
</dbReference>
<dbReference type="OrthoDB" id="6480963at2759"/>
<evidence type="ECO:0000256" key="8">
    <source>
        <dbReference type="ARBA" id="ARBA00023288"/>
    </source>
</evidence>
<reference evidence="10" key="1">
    <citation type="submission" date="2021-01" db="UniProtKB">
        <authorList>
            <consortium name="EnsemblMetazoa"/>
        </authorList>
    </citation>
    <scope>IDENTIFICATION</scope>
</reference>
<name>A0A7M7KQT9_VARDE</name>
<evidence type="ECO:0000256" key="4">
    <source>
        <dbReference type="ARBA" id="ARBA00022481"/>
    </source>
</evidence>
<evidence type="ECO:0000256" key="9">
    <source>
        <dbReference type="ARBA" id="ARBA00023289"/>
    </source>
</evidence>
<dbReference type="AlphaFoldDB" id="A0A7M7KQT9"/>
<dbReference type="RefSeq" id="XP_022667364.1">
    <property type="nucleotide sequence ID" value="XM_022811629.1"/>
</dbReference>
<evidence type="ECO:0000256" key="1">
    <source>
        <dbReference type="ARBA" id="ARBA00004342"/>
    </source>
</evidence>
<dbReference type="PROSITE" id="PS51420">
    <property type="entry name" value="RHO"/>
    <property type="match status" value="1"/>
</dbReference>
<dbReference type="PRINTS" id="PR00449">
    <property type="entry name" value="RASTRNSFRMNG"/>
</dbReference>
<keyword evidence="5" id="KW-0547">Nucleotide-binding</keyword>
<dbReference type="InterPro" id="IPR003578">
    <property type="entry name" value="Small_GTPase_Rho"/>
</dbReference>
<dbReference type="EnsemblMetazoa" id="XM_022811629">
    <property type="protein sequence ID" value="XP_022667364"/>
    <property type="gene ID" value="LOC111252944"/>
</dbReference>
<dbReference type="InterPro" id="IPR001806">
    <property type="entry name" value="Small_GTPase"/>
</dbReference>